<keyword evidence="10" id="KW-0285">Flavoprotein</keyword>
<dbReference type="EMBL" id="CAJHNH020001533">
    <property type="protein sequence ID" value="CAG5123476.1"/>
    <property type="molecule type" value="Genomic_DNA"/>
</dbReference>
<evidence type="ECO:0000256" key="10">
    <source>
        <dbReference type="PIRSR" id="PIRSR000127-2"/>
    </source>
</evidence>
<dbReference type="PANTHER" id="PTHR11908:SF132">
    <property type="entry name" value="ALDEHYDE OXIDASE 1-RELATED"/>
    <property type="match status" value="1"/>
</dbReference>
<keyword evidence="4 11" id="KW-0479">Metal-binding</keyword>
<dbReference type="InterPro" id="IPR037165">
    <property type="entry name" value="AldOxase/xan_DH_Mopterin-bd_sf"/>
</dbReference>
<keyword evidence="10" id="KW-0274">FAD</keyword>
<dbReference type="InterPro" id="IPR036683">
    <property type="entry name" value="CO_DH_flav_C_dom_sf"/>
</dbReference>
<comment type="cofactor">
    <cofactor evidence="8">
        <name>[2Fe-2S] cluster</name>
        <dbReference type="ChEBI" id="CHEBI:190135"/>
    </cofactor>
</comment>
<dbReference type="InterPro" id="IPR036856">
    <property type="entry name" value="Ald_Oxase/Xan_DH_a/b_sf"/>
</dbReference>
<dbReference type="SUPFAM" id="SSF47741">
    <property type="entry name" value="CO dehydrogenase ISP C-domain like"/>
    <property type="match status" value="1"/>
</dbReference>
<evidence type="ECO:0000256" key="1">
    <source>
        <dbReference type="ARBA" id="ARBA00006849"/>
    </source>
</evidence>
<evidence type="ECO:0000256" key="9">
    <source>
        <dbReference type="PIRSR" id="PIRSR000127-1"/>
    </source>
</evidence>
<dbReference type="SUPFAM" id="SSF54665">
    <property type="entry name" value="CO dehydrogenase molybdoprotein N-domain-like"/>
    <property type="match status" value="1"/>
</dbReference>
<comment type="caution">
    <text evidence="13">The sequence shown here is derived from an EMBL/GenBank/DDBJ whole genome shotgun (WGS) entry which is preliminary data.</text>
</comment>
<keyword evidence="2 11" id="KW-0500">Molybdenum</keyword>
<dbReference type="SUPFAM" id="SSF55447">
    <property type="entry name" value="CO dehydrogenase flavoprotein C-terminal domain-like"/>
    <property type="match status" value="1"/>
</dbReference>
<dbReference type="Pfam" id="PF01315">
    <property type="entry name" value="Ald_Xan_dh_C"/>
    <property type="match status" value="1"/>
</dbReference>
<organism evidence="13 14">
    <name type="scientific">Candidula unifasciata</name>
    <dbReference type="NCBI Taxonomy" id="100452"/>
    <lineage>
        <taxon>Eukaryota</taxon>
        <taxon>Metazoa</taxon>
        <taxon>Spiralia</taxon>
        <taxon>Lophotrochozoa</taxon>
        <taxon>Mollusca</taxon>
        <taxon>Gastropoda</taxon>
        <taxon>Heterobranchia</taxon>
        <taxon>Euthyneura</taxon>
        <taxon>Panpulmonata</taxon>
        <taxon>Eupulmonata</taxon>
        <taxon>Stylommatophora</taxon>
        <taxon>Helicina</taxon>
        <taxon>Helicoidea</taxon>
        <taxon>Geomitridae</taxon>
        <taxon>Candidula</taxon>
    </lineage>
</organism>
<evidence type="ECO:0000259" key="12">
    <source>
        <dbReference type="PROSITE" id="PS51387"/>
    </source>
</evidence>
<dbReference type="GO" id="GO:0071949">
    <property type="term" value="F:FAD binding"/>
    <property type="evidence" value="ECO:0007669"/>
    <property type="project" value="InterPro"/>
</dbReference>
<feature type="non-terminal residue" evidence="13">
    <location>
        <position position="1"/>
    </location>
</feature>
<sequence>LLKNKPRPTMKEVEDAFDTTICRCTGYRAILDGMKSFATDAPNPDVIDIEEMGVKLCSKNGLPCTNLCDDIRKLLHIGNKEYQWLRPANLTQLTSLLKQYSKQKYRLVFGNTGFGVFKELAVKNFDILIDIRGVNELYTVDLDEEFYLTLGANLTLTNLKELFENLTDSSVPYAKEFADHLLYVASTGVRNLGSWAGNLMLKYSHKEFPSDIFLLLSTVGVTLNIVDEKGSNKNYSMVDFLSLNMTGKVIVSMQLPKYKSQNIVIRTFKTSPRLQQSLAYISSGFNFQIDISNNYLIKTKPVMTIQGIGPSLIHASQTEQYLTNKSLADPLVIKEAFRILSTEVQKGSESLVLASLVYRSSLAIGHFYKFILRVCKDKVDARFLSGGLDLERPVSSGTHDYGTQDESIFPVSKPMMKLTATHLTKGEIKFVTDLPSIQGQLYAAVVLSARGNAKIEKIDASAALAIKGVIAFVQASDIPGINNWRPLSVYPVGSELLSSGFVGYAGQPLGVVIAETQTIALDAAEVVQVRYTEIRPVIVDILDAIAQKSFFERLGPFTKGDAKVAMESAPRRLKGSTRTEDQYHFQLENQAATCTPTDLGGMDVVATSQWISGVQETVAQVLGIQQASVKVETQRLGGAFGSKIVYNMPVAGMAAVAAHKVKRPVTLTMDLKTNMQFQGKREGYYYEYEVGFDDDGKLLAIIATAYGDGGAEFQIPESNELTEDYVDNAYFCPNWSWTFQPCKTNKPVITPMRAVGSATAIFAMESMLDHVATHLKKDHLEVRKVNFFKDGQSTLAGLVLNNTLTRQVVQQLEKDIQYAERKQRVEDFNKANRWRKKGLHVMPARYAFLYTILRHNTSVIIYHGDATVSIAHGGIDIGQGINTKAVQTCAYKLGISMDKIKVATSSTVINANSDFTGGSTTTDLICNAVIKCCDTLNARLEATRKSLTNPSWEELIRKAFVDGVNLTAQYWPEKPLDFYNSYIAACAEVELDVLTGQYQITQEDYIYDCGISMNPELDLGQVEGGFIQGCGMFLLENIILDPNTSKALTDSTNTYKPPLPKDIPIKLNVKFLRNAPNPTGVLGSKIVGESGVVQGACPLFALKRAIEAARAEAGQEGWFPFYAPAKVERIQQACLNDISSYTLGTADTSDDSYGCTSH</sequence>
<dbReference type="GO" id="GO:0016491">
    <property type="term" value="F:oxidoreductase activity"/>
    <property type="evidence" value="ECO:0007669"/>
    <property type="project" value="UniProtKB-KW"/>
</dbReference>
<dbReference type="InterPro" id="IPR016169">
    <property type="entry name" value="FAD-bd_PCMH_sub2"/>
</dbReference>
<dbReference type="FunFam" id="3.30.365.10:FF:000001">
    <property type="entry name" value="Xanthine dehydrogenase oxidase"/>
    <property type="match status" value="1"/>
</dbReference>
<feature type="binding site" evidence="10">
    <location>
        <position position="851"/>
    </location>
    <ligand>
        <name>substrate</name>
    </ligand>
</feature>
<feature type="active site" description="Proton acceptor" evidence="9">
    <location>
        <position position="1089"/>
    </location>
</feature>
<keyword evidence="6 11" id="KW-0408">Iron</keyword>
<dbReference type="SMART" id="SM01008">
    <property type="entry name" value="Ald_Xan_dh_C"/>
    <property type="match status" value="1"/>
</dbReference>
<evidence type="ECO:0000256" key="5">
    <source>
        <dbReference type="ARBA" id="ARBA00023002"/>
    </source>
</evidence>
<feature type="binding site" evidence="10">
    <location>
        <position position="269"/>
    </location>
    <ligand>
        <name>FAD</name>
        <dbReference type="ChEBI" id="CHEBI:57692"/>
    </ligand>
</feature>
<feature type="binding site" evidence="10">
    <location>
        <begin position="194"/>
        <end position="198"/>
    </location>
    <ligand>
        <name>FAD</name>
        <dbReference type="ChEBI" id="CHEBI:57692"/>
    </ligand>
</feature>
<evidence type="ECO:0000256" key="4">
    <source>
        <dbReference type="ARBA" id="ARBA00022723"/>
    </source>
</evidence>
<dbReference type="InterPro" id="IPR016208">
    <property type="entry name" value="Ald_Oxase/xanthine_DH-like"/>
</dbReference>
<comment type="similarity">
    <text evidence="1">Belongs to the xanthine dehydrogenase family.</text>
</comment>
<dbReference type="SUPFAM" id="SSF56003">
    <property type="entry name" value="Molybdenum cofactor-binding domain"/>
    <property type="match status" value="1"/>
</dbReference>
<dbReference type="InterPro" id="IPR000674">
    <property type="entry name" value="Ald_Oxase/Xan_DH_a/b"/>
</dbReference>
<dbReference type="InterPro" id="IPR036884">
    <property type="entry name" value="2Fe-2S-bd_dom_sf"/>
</dbReference>
<name>A0A8S3Z8X2_9EUPU</name>
<dbReference type="PANTHER" id="PTHR11908">
    <property type="entry name" value="XANTHINE DEHYDROGENASE"/>
    <property type="match status" value="1"/>
</dbReference>
<keyword evidence="7 11" id="KW-0411">Iron-sulfur</keyword>
<evidence type="ECO:0000256" key="2">
    <source>
        <dbReference type="ARBA" id="ARBA00022505"/>
    </source>
</evidence>
<dbReference type="SUPFAM" id="SSF56176">
    <property type="entry name" value="FAD-binding/transporter-associated domain-like"/>
    <property type="match status" value="1"/>
</dbReference>
<comment type="cofactor">
    <cofactor evidence="10">
        <name>FAD</name>
        <dbReference type="ChEBI" id="CHEBI:57692"/>
    </cofactor>
</comment>
<dbReference type="InterPro" id="IPR008274">
    <property type="entry name" value="AldOxase/xan_DH_MoCoBD1"/>
</dbReference>
<dbReference type="OrthoDB" id="6072595at2759"/>
<dbReference type="Pfam" id="PF20256">
    <property type="entry name" value="MoCoBD_2"/>
    <property type="match status" value="1"/>
</dbReference>
<evidence type="ECO:0000256" key="7">
    <source>
        <dbReference type="ARBA" id="ARBA00023014"/>
    </source>
</evidence>
<feature type="binding site" evidence="11">
    <location>
        <position position="640"/>
    </location>
    <ligand>
        <name>Mo-molybdopterin</name>
        <dbReference type="ChEBI" id="CHEBI:71302"/>
    </ligand>
    <ligandPart>
        <name>Mo</name>
        <dbReference type="ChEBI" id="CHEBI:28685"/>
    </ligandPart>
</feature>
<keyword evidence="3 11" id="KW-0001">2Fe-2S</keyword>
<dbReference type="Gene3D" id="3.30.390.50">
    <property type="entry name" value="CO dehydrogenase flavoprotein, C-terminal domain"/>
    <property type="match status" value="1"/>
</dbReference>
<dbReference type="Pfam" id="PF00941">
    <property type="entry name" value="FAD_binding_5"/>
    <property type="match status" value="1"/>
</dbReference>
<keyword evidence="14" id="KW-1185">Reference proteome</keyword>
<evidence type="ECO:0000313" key="14">
    <source>
        <dbReference type="Proteomes" id="UP000678393"/>
    </source>
</evidence>
<dbReference type="Gene3D" id="1.10.150.120">
    <property type="entry name" value="[2Fe-2S]-binding domain"/>
    <property type="match status" value="1"/>
</dbReference>
<dbReference type="AlphaFoldDB" id="A0A8S3Z8X2"/>
<dbReference type="PIRSF" id="PIRSF000127">
    <property type="entry name" value="Xanthine_DH"/>
    <property type="match status" value="1"/>
</dbReference>
<dbReference type="GO" id="GO:0051537">
    <property type="term" value="F:2 iron, 2 sulfur cluster binding"/>
    <property type="evidence" value="ECO:0007669"/>
    <property type="project" value="UniProtKB-KW"/>
</dbReference>
<evidence type="ECO:0000256" key="6">
    <source>
        <dbReference type="ARBA" id="ARBA00023004"/>
    </source>
</evidence>
<reference evidence="13" key="1">
    <citation type="submission" date="2021-04" db="EMBL/GenBank/DDBJ databases">
        <authorList>
            <consortium name="Molecular Ecology Group"/>
        </authorList>
    </citation>
    <scope>NUCLEOTIDE SEQUENCE</scope>
</reference>
<feature type="binding site" evidence="11">
    <location>
        <position position="753"/>
    </location>
    <ligand>
        <name>Mo-molybdopterin</name>
        <dbReference type="ChEBI" id="CHEBI:71302"/>
    </ligand>
    <ligandPart>
        <name>Mo</name>
        <dbReference type="ChEBI" id="CHEBI:28685"/>
    </ligandPart>
</feature>
<dbReference type="Gene3D" id="3.30.465.10">
    <property type="match status" value="1"/>
</dbReference>
<keyword evidence="5" id="KW-0560">Oxidoreductase</keyword>
<evidence type="ECO:0000256" key="11">
    <source>
        <dbReference type="PIRSR" id="PIRSR000127-3"/>
    </source>
</evidence>
<dbReference type="Pfam" id="PF02738">
    <property type="entry name" value="MoCoBD_1"/>
    <property type="match status" value="1"/>
</dbReference>
<dbReference type="Proteomes" id="UP000678393">
    <property type="component" value="Unassembled WGS sequence"/>
</dbReference>
<comment type="cofactor">
    <cofactor evidence="11">
        <name>Mo-molybdopterin</name>
        <dbReference type="ChEBI" id="CHEBI:71302"/>
    </cofactor>
    <text evidence="11">Binds 1 Mo-molybdopterin (Mo-MPT) cofactor per subunit.</text>
</comment>
<evidence type="ECO:0000256" key="3">
    <source>
        <dbReference type="ARBA" id="ARBA00022714"/>
    </source>
</evidence>
<proteinExistence type="inferred from homology"/>
<feature type="binding site" evidence="11">
    <location>
        <position position="609"/>
    </location>
    <ligand>
        <name>Mo-molybdopterin</name>
        <dbReference type="ChEBI" id="CHEBI:71302"/>
    </ligand>
    <ligandPart>
        <name>Mo</name>
        <dbReference type="ChEBI" id="CHEBI:28685"/>
    </ligandPart>
</feature>
<dbReference type="InterPro" id="IPR002346">
    <property type="entry name" value="Mopterin_DH_FAD-bd"/>
</dbReference>
<comment type="cofactor">
    <cofactor evidence="11">
        <name>[2Fe-2S] cluster</name>
        <dbReference type="ChEBI" id="CHEBI:190135"/>
    </cofactor>
    <text evidence="11">Binds 2 [2Fe-2S] clusters.</text>
</comment>
<feature type="binding site" evidence="11">
    <location>
        <position position="24"/>
    </location>
    <ligand>
        <name>[2Fe-2S] cluster</name>
        <dbReference type="ChEBI" id="CHEBI:190135"/>
        <label>2</label>
    </ligand>
</feature>
<gene>
    <name evidence="13" type="ORF">CUNI_LOCUS9034</name>
</gene>
<dbReference type="InterPro" id="IPR016166">
    <property type="entry name" value="FAD-bd_PCMH"/>
</dbReference>
<dbReference type="Gene3D" id="3.30.365.10">
    <property type="entry name" value="Aldehyde oxidase/xanthine dehydrogenase, molybdopterin binding domain"/>
    <property type="match status" value="4"/>
</dbReference>
<dbReference type="InterPro" id="IPR016167">
    <property type="entry name" value="FAD-bd_PCMH_sub1"/>
</dbReference>
<feature type="domain" description="FAD-binding PCMH-type" evidence="12">
    <location>
        <begin position="77"/>
        <end position="260"/>
    </location>
</feature>
<evidence type="ECO:0000256" key="8">
    <source>
        <dbReference type="ARBA" id="ARBA00034078"/>
    </source>
</evidence>
<dbReference type="Gene3D" id="3.90.1170.50">
    <property type="entry name" value="Aldehyde oxidase/xanthine dehydrogenase, a/b hammerhead"/>
    <property type="match status" value="1"/>
</dbReference>
<dbReference type="Gene3D" id="3.30.43.10">
    <property type="entry name" value="Uridine Diphospho-n-acetylenolpyruvylglucosamine Reductase, domain 2"/>
    <property type="match status" value="1"/>
</dbReference>
<feature type="binding site" evidence="11">
    <location>
        <position position="22"/>
    </location>
    <ligand>
        <name>[2Fe-2S] cluster</name>
        <dbReference type="ChEBI" id="CHEBI:190135"/>
        <label>2</label>
    </ligand>
</feature>
<accession>A0A8S3Z8X2</accession>
<evidence type="ECO:0000313" key="13">
    <source>
        <dbReference type="EMBL" id="CAG5123476.1"/>
    </source>
</evidence>
<dbReference type="GO" id="GO:0005506">
    <property type="term" value="F:iron ion binding"/>
    <property type="evidence" value="ECO:0007669"/>
    <property type="project" value="InterPro"/>
</dbReference>
<feature type="binding site" evidence="11">
    <location>
        <position position="918"/>
    </location>
    <ligand>
        <name>Mo-molybdopterin</name>
        <dbReference type="ChEBI" id="CHEBI:71302"/>
    </ligand>
    <ligandPart>
        <name>Mo</name>
        <dbReference type="ChEBI" id="CHEBI:28685"/>
    </ligandPart>
</feature>
<dbReference type="PROSITE" id="PS51387">
    <property type="entry name" value="FAD_PCMH"/>
    <property type="match status" value="1"/>
</dbReference>
<protein>
    <recommendedName>
        <fullName evidence="12">FAD-binding PCMH-type domain-containing protein</fullName>
    </recommendedName>
</protein>
<dbReference type="InterPro" id="IPR046867">
    <property type="entry name" value="AldOxase/xan_DH_MoCoBD2"/>
</dbReference>
<dbReference type="Pfam" id="PF03450">
    <property type="entry name" value="CO_deh_flav_C"/>
    <property type="match status" value="1"/>
</dbReference>
<dbReference type="InterPro" id="IPR005107">
    <property type="entry name" value="CO_DH_flav_C"/>
</dbReference>
<dbReference type="InterPro" id="IPR036318">
    <property type="entry name" value="FAD-bd_PCMH-like_sf"/>
</dbReference>